<organismHost>
    <name type="scientific">Heliosciurus ruwenzorii</name>
    <name type="common">Ruwenzori sun squirrel</name>
    <dbReference type="NCBI Taxonomy" id="226685"/>
</organismHost>
<evidence type="ECO:0000256" key="7">
    <source>
        <dbReference type="ARBA" id="ARBA00022931"/>
    </source>
</evidence>
<evidence type="ECO:0000256" key="6">
    <source>
        <dbReference type="ARBA" id="ARBA00022884"/>
    </source>
</evidence>
<gene>
    <name evidence="21" type="ORF">MPXV-CAM1990_02-044</name>
</gene>
<accession>A0A0F6N959</accession>
<keyword evidence="7" id="KW-1092">Inhibition of host IRF3 by virus</keyword>
<organismHost>
    <name type="scientific">Cynomys gunnisoni</name>
    <name type="common">Gunnison's prairie dog</name>
    <name type="synonym">Spermophilus gunnisoni</name>
    <dbReference type="NCBI Taxonomy" id="45479"/>
</organismHost>
<evidence type="ECO:0000256" key="14">
    <source>
        <dbReference type="ARBA" id="ARBA00061563"/>
    </source>
</evidence>
<evidence type="ECO:0000256" key="11">
    <source>
        <dbReference type="ARBA" id="ARBA00023280"/>
    </source>
</evidence>
<dbReference type="SUPFAM" id="SSF46785">
    <property type="entry name" value="Winged helix' DNA-binding domain"/>
    <property type="match status" value="1"/>
</dbReference>
<feature type="domain" description="DRBM" evidence="19">
    <location>
        <begin position="80"/>
        <end position="147"/>
    </location>
</feature>
<dbReference type="PIRSF" id="PIRSF004008">
    <property type="entry name" value="VAC_E3L"/>
    <property type="match status" value="1"/>
</dbReference>
<keyword evidence="10" id="KW-0922">Interferon antiviral system evasion</keyword>
<dbReference type="InterPro" id="IPR036390">
    <property type="entry name" value="WH_DNA-bd_sf"/>
</dbReference>
<dbReference type="InterPro" id="IPR036388">
    <property type="entry name" value="WH-like_DNA-bd_sf"/>
</dbReference>
<dbReference type="GO" id="GO:0039557">
    <property type="term" value="P:symbiont-mediated suppression of host cytoplasmic pattern recognition receptor signaling pathway via inhibition of IRF7 activity"/>
    <property type="evidence" value="ECO:0007669"/>
    <property type="project" value="UniProtKB-KW"/>
</dbReference>
<proteinExistence type="inferred from homology"/>
<evidence type="ECO:0000313" key="21">
    <source>
        <dbReference type="EMBL" id="AIE41194.1"/>
    </source>
</evidence>
<evidence type="ECO:0000256" key="8">
    <source>
        <dbReference type="ARBA" id="ARBA00023041"/>
    </source>
</evidence>
<organismHost>
    <name type="scientific">Gliridae</name>
    <name type="common">dormice</name>
    <dbReference type="NCBI Taxonomy" id="30650"/>
</organismHost>
<dbReference type="Pfam" id="PF02295">
    <property type="entry name" value="z-alpha"/>
    <property type="match status" value="1"/>
</dbReference>
<dbReference type="Gene3D" id="1.10.10.10">
    <property type="entry name" value="Winged helix-like DNA-binding domain superfamily/Winged helix DNA-binding domain"/>
    <property type="match status" value="1"/>
</dbReference>
<dbReference type="InterPro" id="IPR009179">
    <property type="entry name" value="E3L"/>
</dbReference>
<reference evidence="21 22" key="1">
    <citation type="journal article" date="2015" name="Viruses">
        <title>A phylogeographic investigation of african monkeypox.</title>
        <authorList>
            <person name="Nakazawa Y."/>
            <person name="Mauldin M.R."/>
            <person name="Emerson G.L."/>
            <person name="Reynolds M.G."/>
            <person name="Lash R.R."/>
            <person name="Gao J."/>
            <person name="Zhao H."/>
            <person name="Li Y."/>
            <person name="Muyembe J.J."/>
            <person name="Kingebeni P.M."/>
            <person name="Wemakoy O."/>
            <person name="Malekani J."/>
            <person name="Karem K.L."/>
            <person name="Damon I.K."/>
            <person name="Carroll D.S."/>
        </authorList>
    </citation>
    <scope>NUCLEOTIDE SEQUENCE [LARGE SCALE GENOMIC DNA]</scope>
    <source>
        <strain evidence="21">Cameroon-1990</strain>
    </source>
</reference>
<feature type="compositionally biased region" description="Low complexity" evidence="18">
    <location>
        <begin position="21"/>
        <end position="32"/>
    </location>
</feature>
<organismHost>
    <name type="scientific">Cynomys ludovicianus</name>
    <name type="common">Black-tailed prairie dog</name>
    <dbReference type="NCBI Taxonomy" id="45480"/>
</organismHost>
<organism evidence="21 22">
    <name type="scientific">Monkeypox virus</name>
    <name type="common">MPXV</name>
    <dbReference type="NCBI Taxonomy" id="10244"/>
    <lineage>
        <taxon>Viruses</taxon>
        <taxon>Varidnaviria</taxon>
        <taxon>Bamfordvirae</taxon>
        <taxon>Nucleocytoviricota</taxon>
        <taxon>Pokkesviricetes</taxon>
        <taxon>Chitovirales</taxon>
        <taxon>Poxviridae</taxon>
        <taxon>Chordopoxvirinae</taxon>
        <taxon>Orthopoxvirus</taxon>
        <taxon>Orthopoxvirus monkeypox</taxon>
    </lineage>
</organism>
<comment type="subunit">
    <text evidence="15">Interacts with host G1P2/ISG15. Interacts with host EIF2AK2/PKR. Interacts with host ZBP1.</text>
</comment>
<dbReference type="EMBL" id="KJ642618">
    <property type="protein sequence ID" value="AIE41194.1"/>
    <property type="molecule type" value="Genomic_DNA"/>
</dbReference>
<dbReference type="SMR" id="A0A0F6N959"/>
<sequence>MEKREVNKALYDLQRSTMVYSSDDTPPSWSTTMDADTRPTDSDADAIIDDVSREKSMREDNKSFDDVIPVKKIIYWKGVNPVTVINEYCQITRRDWSFRIESVGPSNSPTFYACVDIDGRVFDKADGKSKRDAKNNAAKLAVDKLLSYVIIRF</sequence>
<dbReference type="GO" id="GO:0003726">
    <property type="term" value="F:double-stranded RNA adenosine deaminase activity"/>
    <property type="evidence" value="ECO:0007669"/>
    <property type="project" value="InterPro"/>
</dbReference>
<keyword evidence="8" id="KW-1102">Inhibition of host PKR by virus</keyword>
<dbReference type="InterPro" id="IPR042371">
    <property type="entry name" value="Z_dom"/>
</dbReference>
<evidence type="ECO:0000256" key="12">
    <source>
        <dbReference type="ARBA" id="ARBA00023323"/>
    </source>
</evidence>
<evidence type="ECO:0000256" key="13">
    <source>
        <dbReference type="ARBA" id="ARBA00053744"/>
    </source>
</evidence>
<feature type="region of interest" description="Disordered" evidence="18">
    <location>
        <begin position="19"/>
        <end position="43"/>
    </location>
</feature>
<keyword evidence="1" id="KW-1113">Inhibition of host RLR pathway by virus</keyword>
<keyword evidence="9" id="KW-1095">Inhibition of host ISG15 by virus</keyword>
<evidence type="ECO:0000256" key="9">
    <source>
        <dbReference type="ARBA" id="ARBA00023208"/>
    </source>
</evidence>
<dbReference type="CDD" id="cd19875">
    <property type="entry name" value="DSRM_EIF2AK2-like"/>
    <property type="match status" value="1"/>
</dbReference>
<evidence type="ECO:0000256" key="16">
    <source>
        <dbReference type="ARBA" id="ARBA00071939"/>
    </source>
</evidence>
<dbReference type="PROSITE" id="PS50137">
    <property type="entry name" value="DS_RBD"/>
    <property type="match status" value="1"/>
</dbReference>
<dbReference type="SUPFAM" id="SSF54768">
    <property type="entry name" value="dsRNA-binding domain-like"/>
    <property type="match status" value="1"/>
</dbReference>
<evidence type="ECO:0000256" key="17">
    <source>
        <dbReference type="PROSITE-ProRule" id="PRU00266"/>
    </source>
</evidence>
<protein>
    <recommendedName>
        <fullName evidence="16">RNA-binding protein OPG065</fullName>
    </recommendedName>
</protein>
<name>A0A0F6N959_MONPV</name>
<keyword evidence="5" id="KW-1114">Inhibition of host interferon signaling pathway by virus</keyword>
<keyword evidence="6 17" id="KW-0694">RNA-binding</keyword>
<organismHost>
    <name type="scientific">Cynomys parvidens</name>
    <name type="common">Utah prairie dog</name>
    <dbReference type="NCBI Taxonomy" id="99827"/>
</organismHost>
<keyword evidence="12" id="KW-1119">Modulation of host cell apoptosis by virus</keyword>
<dbReference type="GO" id="GO:0039579">
    <property type="term" value="P:symbiont-mediated suppression of host ISG15-protein conjugation"/>
    <property type="evidence" value="ECO:0007669"/>
    <property type="project" value="UniProtKB-KW"/>
</dbReference>
<organismHost>
    <name type="scientific">Mus musculus</name>
    <name type="common">Mouse</name>
    <dbReference type="NCBI Taxonomy" id="10090"/>
</organismHost>
<evidence type="ECO:0000256" key="10">
    <source>
        <dbReference type="ARBA" id="ARBA00023258"/>
    </source>
</evidence>
<evidence type="ECO:0000313" key="22">
    <source>
        <dbReference type="Proteomes" id="UP000143786"/>
    </source>
</evidence>
<dbReference type="SMART" id="SM00358">
    <property type="entry name" value="DSRM"/>
    <property type="match status" value="1"/>
</dbReference>
<dbReference type="Proteomes" id="UP000143786">
    <property type="component" value="Segment"/>
</dbReference>
<organismHost>
    <name type="scientific">Homo sapiens</name>
    <name type="common">Human</name>
    <dbReference type="NCBI Taxonomy" id="9606"/>
</organismHost>
<comment type="function">
    <text evidence="13">RNA-binding protein that plays a role in the inhibition of multiple cellular antiviral responses activated by double-stranded RNA (dsRNA), such as inhibition of PKR activation, necroptosis, and IFN-mediated antiviral activities. Recognizes and binds Z-RNA structures via its Z-binding domain and dsRNA via its DRBM domain: RNA-binding activity is required to escape host ZBP1-dependent necroptosis. Mechanistically, the Z-binding domain binds Z-RNAs that are produced during vaccinia virus infection, thereby competing with Z-RNA detection by host ZBP1, suppressing ZBP1-dependent necroptosis. Acts as a key inhibitor of the interferon response by blocking the phosphorylation and subsequent activation of IRF3 and IRF7 kinases that are required for interferon-alpha gene expression. Inhibits NF-kappa-B activation and the ubiquitin-like protein ISG15, which is an early antiviral protein. The binding with host ISG15 subsequently blocks host ISGylation.</text>
</comment>
<keyword evidence="2" id="KW-0945">Host-virus interaction</keyword>
<evidence type="ECO:0000259" key="19">
    <source>
        <dbReference type="PROSITE" id="PS50137"/>
    </source>
</evidence>
<evidence type="ECO:0000256" key="15">
    <source>
        <dbReference type="ARBA" id="ARBA00064566"/>
    </source>
</evidence>
<dbReference type="InterPro" id="IPR014720">
    <property type="entry name" value="dsRBD_dom"/>
</dbReference>
<comment type="similarity">
    <text evidence="14">Belongs to the orthopoxvirus OPG065 family.</text>
</comment>
<dbReference type="GO" id="GO:0003723">
    <property type="term" value="F:RNA binding"/>
    <property type="evidence" value="ECO:0007669"/>
    <property type="project" value="UniProtKB-UniRule"/>
</dbReference>
<organismHost>
    <name type="scientific">Cynomys leucurus</name>
    <name type="common">White-tailed prairie dog</name>
    <dbReference type="NCBI Taxonomy" id="99825"/>
</organismHost>
<dbReference type="GO" id="GO:0030291">
    <property type="term" value="F:protein serine/threonine kinase inhibitor activity"/>
    <property type="evidence" value="ECO:0007669"/>
    <property type="project" value="UniProtKB-KW"/>
</dbReference>
<dbReference type="GO" id="GO:0039580">
    <property type="term" value="P:symbiont-mediated suppression of host PKR/eIFalpha signaling"/>
    <property type="evidence" value="ECO:0007669"/>
    <property type="project" value="UniProtKB-KW"/>
</dbReference>
<keyword evidence="11" id="KW-0899">Viral immunoevasion</keyword>
<organismHost>
    <name type="scientific">Cynomys mexicanus</name>
    <name type="common">Mexican prairie dog</name>
    <dbReference type="NCBI Taxonomy" id="99826"/>
</organismHost>
<dbReference type="GO" id="GO:0039548">
    <property type="term" value="P:symbiont-mediated suppression of host cytoplasmic pattern recognition receptor signaling pathway via inhibition of IRF3 activity"/>
    <property type="evidence" value="ECO:0007669"/>
    <property type="project" value="UniProtKB-KW"/>
</dbReference>
<dbReference type="FunFam" id="3.30.160.20:FF:000108">
    <property type="entry name" value="Double-stranded RNA-binding protein"/>
    <property type="match status" value="1"/>
</dbReference>
<dbReference type="Gene3D" id="3.30.160.20">
    <property type="match status" value="1"/>
</dbReference>
<evidence type="ECO:0000256" key="3">
    <source>
        <dbReference type="ARBA" id="ARBA00022632"/>
    </source>
</evidence>
<dbReference type="Pfam" id="PF00035">
    <property type="entry name" value="dsrm"/>
    <property type="match status" value="1"/>
</dbReference>
<dbReference type="GO" id="GO:0052150">
    <property type="term" value="P:symbiont-mediated perturbation of host apoptosis"/>
    <property type="evidence" value="ECO:0007669"/>
    <property type="project" value="UniProtKB-KW"/>
</dbReference>
<keyword evidence="4" id="KW-1093">Inhibition of host IRF7 by virus</keyword>
<evidence type="ECO:0000259" key="20">
    <source>
        <dbReference type="PROSITE" id="PS50139"/>
    </source>
</evidence>
<evidence type="ECO:0000256" key="5">
    <source>
        <dbReference type="ARBA" id="ARBA00022830"/>
    </source>
</evidence>
<evidence type="ECO:0000256" key="2">
    <source>
        <dbReference type="ARBA" id="ARBA00022581"/>
    </source>
</evidence>
<dbReference type="GO" id="GO:0039502">
    <property type="term" value="P:symbiont-mediated suppression of host type I interferon-mediated signaling pathway"/>
    <property type="evidence" value="ECO:0007669"/>
    <property type="project" value="UniProtKB-KW"/>
</dbReference>
<feature type="domain" description="Z-binding" evidence="20">
    <location>
        <begin position="1"/>
        <end position="33"/>
    </location>
</feature>
<evidence type="ECO:0000256" key="18">
    <source>
        <dbReference type="SAM" id="MobiDB-lite"/>
    </source>
</evidence>
<evidence type="ECO:0000256" key="4">
    <source>
        <dbReference type="ARBA" id="ARBA00022811"/>
    </source>
</evidence>
<evidence type="ECO:0000256" key="1">
    <source>
        <dbReference type="ARBA" id="ARBA00022482"/>
    </source>
</evidence>
<dbReference type="PROSITE" id="PS50139">
    <property type="entry name" value="Z_BINDING"/>
    <property type="match status" value="1"/>
</dbReference>
<keyword evidence="3" id="KW-1090">Inhibition of host innate immune response by virus</keyword>